<keyword evidence="4" id="KW-1017">Isopeptide bond</keyword>
<dbReference type="AlphaFoldDB" id="A0A8D0YVE4"/>
<dbReference type="GO" id="GO:0051028">
    <property type="term" value="P:mRNA transport"/>
    <property type="evidence" value="ECO:0007669"/>
    <property type="project" value="UniProtKB-KW"/>
</dbReference>
<sequence>MVLATQGVRTTESFEALRAPEATARRLRAERRGRFEKMAKRIAEKELTDRNWDQEDEAEEVGTFSVASEEVLKNRAIKKAKRRNVGFESDSGGAFKGFKGLVVPSGGGGFSGFGNSAGGKPLEGLSNGSSVTAAPPFSSSRAATEAKTTFGSVAVNGPASSVDKKMSSPKTNGDSQQPSASGLASSTACPGNAYHKQLAALNCSVRDWIVKHVNTNPLCDLTPIFKDYEKYLASIEQQHGNSGSSHSESEKNKIAVETQSPSLFGSKLQQESTFLFHGSTTEAASEKKMEALSEKNKEPSLGAASASFNFGKKIDSSVLGSLNSGPLTGFSFSSGNSSLFGKDTTPSKPVSSPFSAKTLETRAEGGGNECRGGDEEENDEPPKVVVTEVKEEDAFYSKKCKLFYKKDNEFKEKGVGTLHLKHTANQKTQLLVRAETNLGNILLNVLIPPNMPCSRTGKNNVLVLLIPNPPIDATNASVPVTMLIRVKTSEDADELHKILLEKKDS</sequence>
<feature type="region of interest" description="Disordered" evidence="20">
    <location>
        <begin position="341"/>
        <end position="381"/>
    </location>
</feature>
<dbReference type="GO" id="GO:0015031">
    <property type="term" value="P:protein transport"/>
    <property type="evidence" value="ECO:0007669"/>
    <property type="project" value="UniProtKB-KW"/>
</dbReference>
<evidence type="ECO:0000256" key="12">
    <source>
        <dbReference type="ARBA" id="ARBA00023132"/>
    </source>
</evidence>
<reference evidence="22" key="1">
    <citation type="submission" date="2025-08" db="UniProtKB">
        <authorList>
            <consortium name="Ensembl"/>
        </authorList>
    </citation>
    <scope>IDENTIFICATION</scope>
</reference>
<dbReference type="InterPro" id="IPR011993">
    <property type="entry name" value="PH-like_dom_sf"/>
</dbReference>
<keyword evidence="3" id="KW-0813">Transport</keyword>
<evidence type="ECO:0000256" key="17">
    <source>
        <dbReference type="ARBA" id="ARBA00079821"/>
    </source>
</evidence>
<evidence type="ECO:0000256" key="3">
    <source>
        <dbReference type="ARBA" id="ARBA00022448"/>
    </source>
</evidence>
<keyword evidence="9" id="KW-0653">Protein transport</keyword>
<name>A0A8D0YVE4_PIG</name>
<keyword evidence="11" id="KW-0811">Translocation</keyword>
<evidence type="ECO:0000256" key="20">
    <source>
        <dbReference type="SAM" id="MobiDB-lite"/>
    </source>
</evidence>
<evidence type="ECO:0000313" key="23">
    <source>
        <dbReference type="Proteomes" id="UP000694720"/>
    </source>
</evidence>
<evidence type="ECO:0000313" key="22">
    <source>
        <dbReference type="Ensembl" id="ENSSSCP00035007784.1"/>
    </source>
</evidence>
<evidence type="ECO:0000256" key="14">
    <source>
        <dbReference type="ARBA" id="ARBA00023242"/>
    </source>
</evidence>
<dbReference type="Ensembl" id="ENSSSCT00035021446.1">
    <property type="protein sequence ID" value="ENSSSCP00035007784.1"/>
    <property type="gene ID" value="ENSSSCG00035016726.1"/>
</dbReference>
<comment type="subcellular location">
    <subcellularLocation>
        <location evidence="2">Nucleus membrane</location>
        <topology evidence="2">Peripheral membrane protein</topology>
        <orientation evidence="2">Nucleoplasmic side</orientation>
    </subcellularLocation>
    <subcellularLocation>
        <location evidence="1">Nucleus</location>
        <location evidence="1">Nuclear pore complex</location>
    </subcellularLocation>
</comment>
<evidence type="ECO:0000256" key="5">
    <source>
        <dbReference type="ARBA" id="ARBA00022553"/>
    </source>
</evidence>
<dbReference type="PANTHER" id="PTHR23138">
    <property type="entry name" value="RAN BINDING PROTEIN"/>
    <property type="match status" value="1"/>
</dbReference>
<keyword evidence="6" id="KW-0677">Repeat</keyword>
<feature type="region of interest" description="Disordered" evidence="20">
    <location>
        <begin position="153"/>
        <end position="187"/>
    </location>
</feature>
<dbReference type="GO" id="GO:0005643">
    <property type="term" value="C:nuclear pore"/>
    <property type="evidence" value="ECO:0007669"/>
    <property type="project" value="UniProtKB-SubCell"/>
</dbReference>
<dbReference type="Pfam" id="PF00638">
    <property type="entry name" value="Ran_BP1"/>
    <property type="match status" value="1"/>
</dbReference>
<dbReference type="InterPro" id="IPR045255">
    <property type="entry name" value="RanBP1-like"/>
</dbReference>
<dbReference type="Pfam" id="PF08911">
    <property type="entry name" value="NUP50"/>
    <property type="match status" value="1"/>
</dbReference>
<evidence type="ECO:0000256" key="15">
    <source>
        <dbReference type="ARBA" id="ARBA00054952"/>
    </source>
</evidence>
<evidence type="ECO:0000256" key="11">
    <source>
        <dbReference type="ARBA" id="ARBA00023010"/>
    </source>
</evidence>
<dbReference type="Proteomes" id="UP000694720">
    <property type="component" value="Unplaced"/>
</dbReference>
<keyword evidence="5" id="KW-0597">Phosphoprotein</keyword>
<dbReference type="FunFam" id="2.30.29.30:FF:000179">
    <property type="entry name" value="Nuclear pore complex protein Nup50"/>
    <property type="match status" value="1"/>
</dbReference>
<dbReference type="SUPFAM" id="SSF50729">
    <property type="entry name" value="PH domain-like"/>
    <property type="match status" value="1"/>
</dbReference>
<accession>A0A8D0YVE4</accession>
<dbReference type="Gene3D" id="2.30.29.30">
    <property type="entry name" value="Pleckstrin-homology domain (PH domain)/Phosphotyrosine-binding domain (PTB)"/>
    <property type="match status" value="1"/>
</dbReference>
<comment type="function">
    <text evidence="15">Component of the nuclear pore complex that has a direct role in nuclear protein import. Actively displaces NLSs from importin-alpha, and facilitates disassembly of the importin-alpha:beta-cargo complex and importin recycling. Interacts with regulatory proteins of cell cycle progression including CDKN1B. This interaction is required for correct intracellular transport and degradation of CDKN1B.</text>
</comment>
<evidence type="ECO:0000256" key="2">
    <source>
        <dbReference type="ARBA" id="ARBA00004620"/>
    </source>
</evidence>
<evidence type="ECO:0000256" key="9">
    <source>
        <dbReference type="ARBA" id="ARBA00022927"/>
    </source>
</evidence>
<evidence type="ECO:0000256" key="13">
    <source>
        <dbReference type="ARBA" id="ARBA00023136"/>
    </source>
</evidence>
<evidence type="ECO:0000256" key="6">
    <source>
        <dbReference type="ARBA" id="ARBA00022737"/>
    </source>
</evidence>
<evidence type="ECO:0000256" key="18">
    <source>
        <dbReference type="ARBA" id="ARBA00081490"/>
    </source>
</evidence>
<gene>
    <name evidence="22" type="primary">NUP50</name>
</gene>
<dbReference type="PANTHER" id="PTHR23138:SF141">
    <property type="entry name" value="NUCLEAR PORE COMPLEX PROTEIN NUP50"/>
    <property type="match status" value="1"/>
</dbReference>
<organism evidence="22 23">
    <name type="scientific">Sus scrofa</name>
    <name type="common">Pig</name>
    <dbReference type="NCBI Taxonomy" id="9823"/>
    <lineage>
        <taxon>Eukaryota</taxon>
        <taxon>Metazoa</taxon>
        <taxon>Chordata</taxon>
        <taxon>Craniata</taxon>
        <taxon>Vertebrata</taxon>
        <taxon>Euteleostomi</taxon>
        <taxon>Mammalia</taxon>
        <taxon>Eutheria</taxon>
        <taxon>Laurasiatheria</taxon>
        <taxon>Artiodactyla</taxon>
        <taxon>Suina</taxon>
        <taxon>Suidae</taxon>
        <taxon>Sus</taxon>
    </lineage>
</organism>
<dbReference type="InterPro" id="IPR015007">
    <property type="entry name" value="NUP2/50/61"/>
</dbReference>
<dbReference type="CDD" id="cd13170">
    <property type="entry name" value="RanBD_NUP50"/>
    <property type="match status" value="1"/>
</dbReference>
<feature type="compositionally biased region" description="Polar residues" evidence="20">
    <location>
        <begin position="344"/>
        <end position="355"/>
    </location>
</feature>
<keyword evidence="13" id="KW-0472">Membrane</keyword>
<keyword evidence="12" id="KW-0906">Nuclear pore complex</keyword>
<keyword evidence="14" id="KW-0539">Nucleus</keyword>
<keyword evidence="8" id="KW-0832">Ubl conjugation</keyword>
<evidence type="ECO:0000256" key="7">
    <source>
        <dbReference type="ARBA" id="ARBA00022816"/>
    </source>
</evidence>
<dbReference type="PROSITE" id="PS50196">
    <property type="entry name" value="RANBD1"/>
    <property type="match status" value="1"/>
</dbReference>
<feature type="domain" description="RanBD1" evidence="21">
    <location>
        <begin position="385"/>
        <end position="505"/>
    </location>
</feature>
<dbReference type="GO" id="GO:0031965">
    <property type="term" value="C:nuclear membrane"/>
    <property type="evidence" value="ECO:0007669"/>
    <property type="project" value="UniProtKB-SubCell"/>
</dbReference>
<evidence type="ECO:0000256" key="1">
    <source>
        <dbReference type="ARBA" id="ARBA00004567"/>
    </source>
</evidence>
<keyword evidence="7" id="KW-0509">mRNA transport</keyword>
<keyword evidence="10" id="KW-0007">Acetylation</keyword>
<evidence type="ECO:0000256" key="16">
    <source>
        <dbReference type="ARBA" id="ARBA00069163"/>
    </source>
</evidence>
<dbReference type="SMART" id="SM00160">
    <property type="entry name" value="RanBD"/>
    <property type="match status" value="1"/>
</dbReference>
<evidence type="ECO:0000256" key="4">
    <source>
        <dbReference type="ARBA" id="ARBA00022499"/>
    </source>
</evidence>
<evidence type="ECO:0000259" key="21">
    <source>
        <dbReference type="PROSITE" id="PS50196"/>
    </source>
</evidence>
<evidence type="ECO:0000256" key="8">
    <source>
        <dbReference type="ARBA" id="ARBA00022843"/>
    </source>
</evidence>
<evidence type="ECO:0000256" key="10">
    <source>
        <dbReference type="ARBA" id="ARBA00022990"/>
    </source>
</evidence>
<protein>
    <recommendedName>
        <fullName evidence="16">Nuclear pore complex protein Nup50</fullName>
    </recommendedName>
    <alternativeName>
        <fullName evidence="17">50 kDa nucleoporin</fullName>
    </alternativeName>
    <alternativeName>
        <fullName evidence="18">Nuclear pore-associated protein 60 kDa-like</fullName>
    </alternativeName>
    <alternativeName>
        <fullName evidence="19">Nucleoporin Nup50</fullName>
    </alternativeName>
</protein>
<evidence type="ECO:0000256" key="19">
    <source>
        <dbReference type="ARBA" id="ARBA00081812"/>
    </source>
</evidence>
<dbReference type="InterPro" id="IPR000156">
    <property type="entry name" value="Ran_bind_dom"/>
</dbReference>
<proteinExistence type="predicted"/>
<feature type="compositionally biased region" description="Polar residues" evidence="20">
    <location>
        <begin position="168"/>
        <end position="187"/>
    </location>
</feature>